<evidence type="ECO:0000256" key="10">
    <source>
        <dbReference type="ARBA" id="ARBA00023295"/>
    </source>
</evidence>
<evidence type="ECO:0000256" key="7">
    <source>
        <dbReference type="ARBA" id="ARBA00022833"/>
    </source>
</evidence>
<keyword evidence="7" id="KW-0862">Zinc</keyword>
<dbReference type="Pfam" id="PF17677">
    <property type="entry name" value="Glyco_hydro38C2"/>
    <property type="match status" value="1"/>
</dbReference>
<evidence type="ECO:0000313" key="16">
    <source>
        <dbReference type="Proteomes" id="UP000290189"/>
    </source>
</evidence>
<evidence type="ECO:0000259" key="12">
    <source>
        <dbReference type="SMART" id="SM00872"/>
    </source>
</evidence>
<dbReference type="FunFam" id="1.20.1270.50:FF:000002">
    <property type="entry name" value="Alpha-mannosidase"/>
    <property type="match status" value="1"/>
</dbReference>
<dbReference type="InterPro" id="IPR000602">
    <property type="entry name" value="Glyco_hydro_38_N"/>
</dbReference>
<evidence type="ECO:0000313" key="15">
    <source>
        <dbReference type="Proteomes" id="UP000039324"/>
    </source>
</evidence>
<comment type="catalytic activity">
    <reaction evidence="1">
        <text>Hydrolysis of terminal, non-reducing alpha-D-mannose residues in alpha-D-mannosides.</text>
        <dbReference type="EC" id="3.2.1.24"/>
    </reaction>
</comment>
<evidence type="ECO:0000256" key="5">
    <source>
        <dbReference type="ARBA" id="ARBA00022723"/>
    </source>
</evidence>
<dbReference type="PANTHER" id="PTHR11607:SF3">
    <property type="entry name" value="LYSOSOMAL ALPHA-MANNOSIDASE"/>
    <property type="match status" value="1"/>
</dbReference>
<dbReference type="Proteomes" id="UP000039324">
    <property type="component" value="Unassembled WGS sequence"/>
</dbReference>
<evidence type="ECO:0000313" key="14">
    <source>
        <dbReference type="EMBL" id="SPQ99827.1"/>
    </source>
</evidence>
<dbReference type="InterPro" id="IPR011682">
    <property type="entry name" value="Glyco_hydro_38_C"/>
</dbReference>
<dbReference type="InterPro" id="IPR028995">
    <property type="entry name" value="Glyco_hydro_57/38_cen_sf"/>
</dbReference>
<evidence type="ECO:0000256" key="11">
    <source>
        <dbReference type="SAM" id="SignalP"/>
    </source>
</evidence>
<keyword evidence="6" id="KW-0378">Hydrolase</keyword>
<dbReference type="Gene3D" id="3.20.110.10">
    <property type="entry name" value="Glycoside hydrolase 38, N terminal domain"/>
    <property type="match status" value="1"/>
</dbReference>
<evidence type="ECO:0000313" key="13">
    <source>
        <dbReference type="EMBL" id="CEP03866.1"/>
    </source>
</evidence>
<keyword evidence="5" id="KW-0479">Metal-binding</keyword>
<dbReference type="InterPro" id="IPR011330">
    <property type="entry name" value="Glyco_hydro/deAcase_b/a-brl"/>
</dbReference>
<dbReference type="Pfam" id="PF07748">
    <property type="entry name" value="Glyco_hydro_38C"/>
    <property type="match status" value="1"/>
</dbReference>
<gene>
    <name evidence="13" type="ORF">PBRA_003473</name>
    <name evidence="14" type="ORF">PLBR_LOCUS7042</name>
</gene>
<evidence type="ECO:0000256" key="8">
    <source>
        <dbReference type="ARBA" id="ARBA00023157"/>
    </source>
</evidence>
<evidence type="ECO:0000256" key="1">
    <source>
        <dbReference type="ARBA" id="ARBA00000365"/>
    </source>
</evidence>
<dbReference type="EC" id="3.2.1.24" evidence="4"/>
<dbReference type="OrthoDB" id="2016903at2759"/>
<dbReference type="GO" id="GO:0006013">
    <property type="term" value="P:mannose metabolic process"/>
    <property type="evidence" value="ECO:0007669"/>
    <property type="project" value="InterPro"/>
</dbReference>
<sequence length="912" mass="101857">MRWWVLWWAALAALGTGAPARTLRVHIVPHSHDDAGWLKTVDEYYAGTHNDIDDGAVALTLDTVIEALAENPARKFVECEIAFFYRWWIQQSDKTKEGVRGLVASGQLEFVGGGWVQSDEANVYFQELIDEMALGHQFIADEFGADALPQCAWQIDPFGHTSGAARVFAEMDLKSMFFARISNDDKDRRRKAHQLEFIWKPSTSLPSTAIFASAFPNHYNFRVGFDERDHQDNVQDDTNLDGWNVRAIADRFAEGVRDEALSFDDENVMIKMGDDFTHRNAHRNYRNTEKVMDYINANKDVYGMELFYSTPRLYYESKMKAAPQSSMSVVTTDFVPYADGSDAFWSGYFTSRPGLKRDVRFSNSILQACQQVYALLPQEFEVSPTALSRAVALGQHHDAIAGTSRQRVADDYARRLRLGRQDCMRILNYGSGGPGSHSALIGDYADTKHQCDLDSNPGSPRGVTVYNPLAQEQRFGCAMVRVPICAKSVSAVGSDGRPLDVQVAPNPFRSISGTNRVSVALNRLRPLAFVNFDMILDESSGPRVVIDESASGVVSDDGSPLRIENRFVRVTFESGLLSSIENVAELIAVPVRQRFGYYRSYEGEGQRSGAYIFRTDGPLVEIAERPVLRVFKGDLFQEVHQAFEDHNVTQVIRLYRDRTAIEFEYEIGPISAGREYVTRFSTGLTTNGRFYTDSNGLEMQTRVRNGASIAANYYPVNTIAFIRDDENAVQLSVVTDRSMGGTSLFEGDLELMLHRRLRCDDGRGVGEPLDEDGLIVHGTLVVSLSSVATSSMSYRREALALANPLVAWTRKDTTPVQPRALSLRAPVPDNVHVLTLQRRPDGKVVMRFMHMHERGEAPTPAVVNVNDLLPFHIAHCAELSLSAAKKIESAPDCSSLTLKPMQIRTLLLTIAY</sequence>
<dbReference type="SUPFAM" id="SSF88688">
    <property type="entry name" value="Families 57/38 glycoside transferase middle domain"/>
    <property type="match status" value="1"/>
</dbReference>
<dbReference type="GO" id="GO:0030246">
    <property type="term" value="F:carbohydrate binding"/>
    <property type="evidence" value="ECO:0007669"/>
    <property type="project" value="InterPro"/>
</dbReference>
<keyword evidence="14" id="KW-0496">Mitochondrion</keyword>
<dbReference type="InterPro" id="IPR050843">
    <property type="entry name" value="Glycosyl_Hydrlase_38"/>
</dbReference>
<dbReference type="PANTHER" id="PTHR11607">
    <property type="entry name" value="ALPHA-MANNOSIDASE"/>
    <property type="match status" value="1"/>
</dbReference>
<dbReference type="OMA" id="QSYSYYA"/>
<dbReference type="InterPro" id="IPR027291">
    <property type="entry name" value="Glyco_hydro_38_N_sf"/>
</dbReference>
<accession>A0A0G4J926</accession>
<dbReference type="Proteomes" id="UP000290189">
    <property type="component" value="Unassembled WGS sequence"/>
</dbReference>
<feature type="chain" id="PRO_5033223479" description="alpha-mannosidase" evidence="11">
    <location>
        <begin position="21"/>
        <end position="912"/>
    </location>
</feature>
<dbReference type="EMBL" id="CDSF01000155">
    <property type="protein sequence ID" value="CEP03866.1"/>
    <property type="molecule type" value="Genomic_DNA"/>
</dbReference>
<dbReference type="InterPro" id="IPR011013">
    <property type="entry name" value="Gal_mutarotase_sf_dom"/>
</dbReference>
<dbReference type="EMBL" id="OVEO01000012">
    <property type="protein sequence ID" value="SPQ99827.1"/>
    <property type="molecule type" value="Genomic_DNA"/>
</dbReference>
<dbReference type="InterPro" id="IPR037094">
    <property type="entry name" value="Glyco_hydro_38_cen_sf"/>
</dbReference>
<keyword evidence="10" id="KW-0326">Glycosidase</keyword>
<evidence type="ECO:0000256" key="4">
    <source>
        <dbReference type="ARBA" id="ARBA00012752"/>
    </source>
</evidence>
<comment type="similarity">
    <text evidence="3">Belongs to the glycosyl hydrolase 38 family.</text>
</comment>
<dbReference type="InterPro" id="IPR015341">
    <property type="entry name" value="Glyco_hydro_38_cen"/>
</dbReference>
<name>A0A0G4J926_PLABS</name>
<reference evidence="13 15" key="1">
    <citation type="submission" date="2015-02" db="EMBL/GenBank/DDBJ databases">
        <authorList>
            <person name="Chooi Y.-H."/>
        </authorList>
    </citation>
    <scope>NUCLEOTIDE SEQUENCE [LARGE SCALE GENOMIC DNA]</scope>
    <source>
        <strain evidence="13">E3</strain>
    </source>
</reference>
<dbReference type="Gene3D" id="2.60.40.1360">
    <property type="match status" value="1"/>
</dbReference>
<dbReference type="Gene3D" id="2.70.98.30">
    <property type="entry name" value="Golgi alpha-mannosidase II, domain 4"/>
    <property type="match status" value="1"/>
</dbReference>
<dbReference type="InterPro" id="IPR041147">
    <property type="entry name" value="GH38_C"/>
</dbReference>
<reference evidence="14 16" key="2">
    <citation type="submission" date="2018-03" db="EMBL/GenBank/DDBJ databases">
        <authorList>
            <person name="Fogelqvist J."/>
        </authorList>
    </citation>
    <scope>NUCLEOTIDE SEQUENCE [LARGE SCALE GENOMIC DNA]</scope>
</reference>
<dbReference type="Pfam" id="PF09261">
    <property type="entry name" value="Alpha-mann_mid"/>
    <property type="match status" value="1"/>
</dbReference>
<dbReference type="Gene3D" id="1.20.1270.50">
    <property type="entry name" value="Glycoside hydrolase family 38, central domain"/>
    <property type="match status" value="2"/>
</dbReference>
<dbReference type="STRING" id="37360.A0A0G4J926"/>
<dbReference type="Pfam" id="PF01074">
    <property type="entry name" value="Glyco_hydro_38N"/>
    <property type="match status" value="1"/>
</dbReference>
<keyword evidence="8" id="KW-1015">Disulfide bond</keyword>
<dbReference type="SUPFAM" id="SSF74650">
    <property type="entry name" value="Galactose mutarotase-like"/>
    <property type="match status" value="1"/>
</dbReference>
<geneLocation type="mitochondrion" evidence="14"/>
<evidence type="ECO:0000256" key="6">
    <source>
        <dbReference type="ARBA" id="ARBA00022801"/>
    </source>
</evidence>
<dbReference type="SUPFAM" id="SSF88713">
    <property type="entry name" value="Glycoside hydrolase/deacetylase"/>
    <property type="match status" value="1"/>
</dbReference>
<proteinExistence type="inferred from homology"/>
<comment type="cofactor">
    <cofactor evidence="2">
        <name>Zn(2+)</name>
        <dbReference type="ChEBI" id="CHEBI:29105"/>
    </cofactor>
</comment>
<organism evidence="13 15">
    <name type="scientific">Plasmodiophora brassicae</name>
    <name type="common">Clubroot disease agent</name>
    <dbReference type="NCBI Taxonomy" id="37360"/>
    <lineage>
        <taxon>Eukaryota</taxon>
        <taxon>Sar</taxon>
        <taxon>Rhizaria</taxon>
        <taxon>Endomyxa</taxon>
        <taxon>Phytomyxea</taxon>
        <taxon>Plasmodiophorida</taxon>
        <taxon>Plasmodiophoridae</taxon>
        <taxon>Plasmodiophora</taxon>
    </lineage>
</organism>
<protein>
    <recommendedName>
        <fullName evidence="4">alpha-mannosidase</fullName>
        <ecNumber evidence="4">3.2.1.24</ecNumber>
    </recommendedName>
</protein>
<feature type="signal peptide" evidence="11">
    <location>
        <begin position="1"/>
        <end position="20"/>
    </location>
</feature>
<dbReference type="GO" id="GO:0004559">
    <property type="term" value="F:alpha-mannosidase activity"/>
    <property type="evidence" value="ECO:0007669"/>
    <property type="project" value="UniProtKB-EC"/>
</dbReference>
<feature type="domain" description="Glycoside hydrolase family 38 central" evidence="12">
    <location>
        <begin position="343"/>
        <end position="416"/>
    </location>
</feature>
<evidence type="ECO:0000256" key="3">
    <source>
        <dbReference type="ARBA" id="ARBA00009792"/>
    </source>
</evidence>
<dbReference type="SMART" id="SM00872">
    <property type="entry name" value="Alpha-mann_mid"/>
    <property type="match status" value="1"/>
</dbReference>
<dbReference type="GO" id="GO:0046872">
    <property type="term" value="F:metal ion binding"/>
    <property type="evidence" value="ECO:0007669"/>
    <property type="project" value="UniProtKB-KW"/>
</dbReference>
<keyword evidence="11" id="KW-0732">Signal</keyword>
<dbReference type="AlphaFoldDB" id="A0A0G4J926"/>
<evidence type="ECO:0000256" key="9">
    <source>
        <dbReference type="ARBA" id="ARBA00023180"/>
    </source>
</evidence>
<keyword evidence="15" id="KW-1185">Reference proteome</keyword>
<keyword evidence="9" id="KW-0325">Glycoprotein</keyword>
<evidence type="ECO:0000256" key="2">
    <source>
        <dbReference type="ARBA" id="ARBA00001947"/>
    </source>
</evidence>